<gene>
    <name evidence="2" type="ORF">A2561_01000</name>
</gene>
<reference evidence="2 3" key="1">
    <citation type="journal article" date="2016" name="Nat. Commun.">
        <title>Thousands of microbial genomes shed light on interconnected biogeochemical processes in an aquifer system.</title>
        <authorList>
            <person name="Anantharaman K."/>
            <person name="Brown C.T."/>
            <person name="Hug L.A."/>
            <person name="Sharon I."/>
            <person name="Castelle C.J."/>
            <person name="Probst A.J."/>
            <person name="Thomas B.C."/>
            <person name="Singh A."/>
            <person name="Wilkins M.J."/>
            <person name="Karaoz U."/>
            <person name="Brodie E.L."/>
            <person name="Williams K.H."/>
            <person name="Hubbard S.S."/>
            <person name="Banfield J.F."/>
        </authorList>
    </citation>
    <scope>NUCLEOTIDE SEQUENCE [LARGE SCALE GENOMIC DNA]</scope>
</reference>
<feature type="region of interest" description="Disordered" evidence="1">
    <location>
        <begin position="68"/>
        <end position="88"/>
    </location>
</feature>
<name>A0A1G2JL74_9BACT</name>
<evidence type="ECO:0000313" key="2">
    <source>
        <dbReference type="EMBL" id="OGZ87879.1"/>
    </source>
</evidence>
<dbReference type="EMBL" id="MHPU01000036">
    <property type="protein sequence ID" value="OGZ87879.1"/>
    <property type="molecule type" value="Genomic_DNA"/>
</dbReference>
<evidence type="ECO:0000313" key="3">
    <source>
        <dbReference type="Proteomes" id="UP000178935"/>
    </source>
</evidence>
<dbReference type="Proteomes" id="UP000178935">
    <property type="component" value="Unassembled WGS sequence"/>
</dbReference>
<evidence type="ECO:0000256" key="1">
    <source>
        <dbReference type="SAM" id="MobiDB-lite"/>
    </source>
</evidence>
<proteinExistence type="predicted"/>
<accession>A0A1G2JL74</accession>
<dbReference type="AlphaFoldDB" id="A0A1G2JL74"/>
<protein>
    <submittedName>
        <fullName evidence="2">Uncharacterized protein</fullName>
    </submittedName>
</protein>
<organism evidence="2 3">
    <name type="scientific">Candidatus Staskawiczbacteria bacterium RIFOXYD1_FULL_32_13</name>
    <dbReference type="NCBI Taxonomy" id="1802234"/>
    <lineage>
        <taxon>Bacteria</taxon>
        <taxon>Candidatus Staskawicziibacteriota</taxon>
    </lineage>
</organism>
<sequence length="88" mass="10361">MNIIISKEQFLIDHNKLSPANLKATFALLTKFQQEKKPLLKDAEWSNKLRIPFMVWLSNGVLKSEAEKDLKNNSSKDHIYRNYPETHY</sequence>
<comment type="caution">
    <text evidence="2">The sequence shown here is derived from an EMBL/GenBank/DDBJ whole genome shotgun (WGS) entry which is preliminary data.</text>
</comment>